<dbReference type="HAMAP" id="MF_00117">
    <property type="entry name" value="HslO"/>
    <property type="match status" value="1"/>
</dbReference>
<dbReference type="GO" id="GO:0044183">
    <property type="term" value="F:protein folding chaperone"/>
    <property type="evidence" value="ECO:0007669"/>
    <property type="project" value="TreeGrafter"/>
</dbReference>
<name>A0AAW7XAM9_9GAMM</name>
<dbReference type="SUPFAM" id="SSF118352">
    <property type="entry name" value="HSP33 redox switch-like"/>
    <property type="match status" value="1"/>
</dbReference>
<comment type="caution">
    <text evidence="7">The sequence shown here is derived from an EMBL/GenBank/DDBJ whole genome shotgun (WGS) entry which is preliminary data.</text>
</comment>
<dbReference type="NCBIfam" id="NF001033">
    <property type="entry name" value="PRK00114.1"/>
    <property type="match status" value="1"/>
</dbReference>
<dbReference type="CDD" id="cd00498">
    <property type="entry name" value="Hsp33"/>
    <property type="match status" value="1"/>
</dbReference>
<proteinExistence type="inferred from homology"/>
<evidence type="ECO:0000256" key="5">
    <source>
        <dbReference type="ARBA" id="ARBA00023284"/>
    </source>
</evidence>
<feature type="disulfide bond" description="Redox-active" evidence="6">
    <location>
        <begin position="238"/>
        <end position="240"/>
    </location>
</feature>
<dbReference type="GO" id="GO:0042026">
    <property type="term" value="P:protein refolding"/>
    <property type="evidence" value="ECO:0007669"/>
    <property type="project" value="TreeGrafter"/>
</dbReference>
<organism evidence="7 8">
    <name type="scientific">Saccharophagus degradans</name>
    <dbReference type="NCBI Taxonomy" id="86304"/>
    <lineage>
        <taxon>Bacteria</taxon>
        <taxon>Pseudomonadati</taxon>
        <taxon>Pseudomonadota</taxon>
        <taxon>Gammaproteobacteria</taxon>
        <taxon>Cellvibrionales</taxon>
        <taxon>Cellvibrionaceae</taxon>
        <taxon>Saccharophagus</taxon>
    </lineage>
</organism>
<keyword evidence="4 6" id="KW-0143">Chaperone</keyword>
<dbReference type="InterPro" id="IPR016153">
    <property type="entry name" value="Heat_shock_Hsp33_N"/>
</dbReference>
<dbReference type="PANTHER" id="PTHR30111">
    <property type="entry name" value="33 KDA CHAPERONIN"/>
    <property type="match status" value="1"/>
</dbReference>
<dbReference type="Gene3D" id="3.55.30.10">
    <property type="entry name" value="Hsp33 domain"/>
    <property type="match status" value="1"/>
</dbReference>
<dbReference type="EMBL" id="JAUOPB010000010">
    <property type="protein sequence ID" value="MDO6423568.1"/>
    <property type="molecule type" value="Genomic_DNA"/>
</dbReference>
<dbReference type="AlphaFoldDB" id="A0AAW7XAM9"/>
<evidence type="ECO:0000256" key="4">
    <source>
        <dbReference type="ARBA" id="ARBA00023186"/>
    </source>
</evidence>
<evidence type="ECO:0000313" key="7">
    <source>
        <dbReference type="EMBL" id="MDO6423568.1"/>
    </source>
</evidence>
<comment type="function">
    <text evidence="6">Redox regulated molecular chaperone. Protects both thermally unfolding and oxidatively damaged proteins from irreversible aggregation. Plays an important role in the bacterial defense system toward oxidative stress.</text>
</comment>
<dbReference type="Proteomes" id="UP001169760">
    <property type="component" value="Unassembled WGS sequence"/>
</dbReference>
<dbReference type="PANTHER" id="PTHR30111:SF1">
    <property type="entry name" value="33 KDA CHAPERONIN"/>
    <property type="match status" value="1"/>
</dbReference>
<keyword evidence="2 6" id="KW-0862">Zinc</keyword>
<comment type="PTM">
    <text evidence="6">Under oxidizing conditions two disulfide bonds are formed involving the reactive cysteines. Under reducing conditions zinc is bound to the reactive cysteines and the protein is inactive.</text>
</comment>
<keyword evidence="5 6" id="KW-0676">Redox-active center</keyword>
<protein>
    <recommendedName>
        <fullName evidence="6">33 kDa chaperonin</fullName>
    </recommendedName>
    <alternativeName>
        <fullName evidence="6">Heat shock protein 33 homolog</fullName>
        <shortName evidence="6">HSP33</shortName>
    </alternativeName>
</protein>
<dbReference type="Pfam" id="PF01430">
    <property type="entry name" value="HSP33"/>
    <property type="match status" value="1"/>
</dbReference>
<sequence length="297" mass="33166">MQQNNDQIQRFIFDATDIRGEIVTLDQSFLAATNHQHLSPWCKSLLGEFLAAVSLLSETLKFDGLLTLQARGDGDIPLIMAETDNLGHVRGIIKPAASAPLETLDLGDAALPDIIGNGVLVMTIDPKIGERYQGIVPLENGTLAECLSDYFERSEQLATKFLLFSSPEKCAGMLLQALPAQKVKNQAEREDKWNTVVQLAKTVKQEELFELDHATLLYRLFNELECRLFAGKTIQFKCGCSRKRCANAITSLGKQDALELIEQQQKIDINCEFCGTNYTFKRKDLDTLFGEDNQPLH</sequence>
<reference evidence="7" key="1">
    <citation type="submission" date="2023-07" db="EMBL/GenBank/DDBJ databases">
        <title>Genome content predicts the carbon catabolic preferences of heterotrophic bacteria.</title>
        <authorList>
            <person name="Gralka M."/>
        </authorList>
    </citation>
    <scope>NUCLEOTIDE SEQUENCE</scope>
    <source>
        <strain evidence="7">I3M17_2</strain>
    </source>
</reference>
<evidence type="ECO:0000256" key="1">
    <source>
        <dbReference type="ARBA" id="ARBA00022490"/>
    </source>
</evidence>
<dbReference type="InterPro" id="IPR023212">
    <property type="entry name" value="Hsp33_helix_hairpin_bin_dom_sf"/>
</dbReference>
<dbReference type="RefSeq" id="WP_303493198.1">
    <property type="nucleotide sequence ID" value="NZ_JAUOPB010000010.1"/>
</dbReference>
<dbReference type="InterPro" id="IPR000397">
    <property type="entry name" value="Heat_shock_Hsp33"/>
</dbReference>
<dbReference type="Gene3D" id="3.90.1280.10">
    <property type="entry name" value="HSP33 redox switch-like"/>
    <property type="match status" value="1"/>
</dbReference>
<dbReference type="InterPro" id="IPR016154">
    <property type="entry name" value="Heat_shock_Hsp33_C"/>
</dbReference>
<evidence type="ECO:0000256" key="6">
    <source>
        <dbReference type="HAMAP-Rule" id="MF_00117"/>
    </source>
</evidence>
<keyword evidence="1 6" id="KW-0963">Cytoplasm</keyword>
<gene>
    <name evidence="6 7" type="primary">hslO</name>
    <name evidence="7" type="ORF">Q4521_13890</name>
</gene>
<dbReference type="GO" id="GO:0005737">
    <property type="term" value="C:cytoplasm"/>
    <property type="evidence" value="ECO:0007669"/>
    <property type="project" value="UniProtKB-SubCell"/>
</dbReference>
<dbReference type="PIRSF" id="PIRSF005261">
    <property type="entry name" value="Heat_shock_Hsp33"/>
    <property type="match status" value="1"/>
</dbReference>
<evidence type="ECO:0000256" key="2">
    <source>
        <dbReference type="ARBA" id="ARBA00022833"/>
    </source>
</evidence>
<keyword evidence="3 6" id="KW-1015">Disulfide bond</keyword>
<dbReference type="SUPFAM" id="SSF64397">
    <property type="entry name" value="Hsp33 domain"/>
    <property type="match status" value="1"/>
</dbReference>
<comment type="subcellular location">
    <subcellularLocation>
        <location evidence="6">Cytoplasm</location>
    </subcellularLocation>
</comment>
<dbReference type="GO" id="GO:0051082">
    <property type="term" value="F:unfolded protein binding"/>
    <property type="evidence" value="ECO:0007669"/>
    <property type="project" value="UniProtKB-UniRule"/>
</dbReference>
<accession>A0AAW7XAM9</accession>
<evidence type="ECO:0000313" key="8">
    <source>
        <dbReference type="Proteomes" id="UP001169760"/>
    </source>
</evidence>
<dbReference type="Gene3D" id="1.10.287.480">
    <property type="entry name" value="helix hairpin bin"/>
    <property type="match status" value="1"/>
</dbReference>
<comment type="similarity">
    <text evidence="6">Belongs to the HSP33 family.</text>
</comment>
<feature type="disulfide bond" description="Redox-active" evidence="6">
    <location>
        <begin position="271"/>
        <end position="274"/>
    </location>
</feature>
<evidence type="ECO:0000256" key="3">
    <source>
        <dbReference type="ARBA" id="ARBA00023157"/>
    </source>
</evidence>